<name>A0A8E3ZI50_9FIRM</name>
<evidence type="ECO:0000256" key="1">
    <source>
        <dbReference type="SAM" id="MobiDB-lite"/>
    </source>
</evidence>
<reference evidence="3" key="1">
    <citation type="submission" date="2019-05" db="EMBL/GenBank/DDBJ databases">
        <title>Complete genome sequencing of Dialister sp. strain 5BBH33.</title>
        <authorList>
            <person name="Sakamoto M."/>
            <person name="Murakami T."/>
            <person name="Mori H."/>
        </authorList>
    </citation>
    <scope>NUCLEOTIDE SEQUENCE [LARGE SCALE GENOMIC DNA]</scope>
    <source>
        <strain evidence="3">5BBH33</strain>
    </source>
</reference>
<dbReference type="KEGG" id="dho:Dia5BBH33_05180"/>
<evidence type="ECO:0000313" key="2">
    <source>
        <dbReference type="EMBL" id="BBK24583.1"/>
    </source>
</evidence>
<dbReference type="RefSeq" id="WP_022382829.1">
    <property type="nucleotide sequence ID" value="NZ_AP019697.1"/>
</dbReference>
<evidence type="ECO:0000313" key="3">
    <source>
        <dbReference type="Proteomes" id="UP000320585"/>
    </source>
</evidence>
<gene>
    <name evidence="2" type="ORF">Dia5BBH33_05180</name>
</gene>
<dbReference type="AlphaFoldDB" id="A0A8E3ZI50"/>
<dbReference type="Proteomes" id="UP000320585">
    <property type="component" value="Chromosome"/>
</dbReference>
<accession>A0A8E3ZI50</accession>
<dbReference type="EMBL" id="AP019697">
    <property type="protein sequence ID" value="BBK24583.1"/>
    <property type="molecule type" value="Genomic_DNA"/>
</dbReference>
<proteinExistence type="predicted"/>
<sequence length="73" mass="7780">MKSKILAALAGILVLAGGYTVWAETYGPYCYGPGAYSSEVQSSQDQSQYPCGPYGPNGNGRRNFCGGPYYNRG</sequence>
<feature type="compositionally biased region" description="Low complexity" evidence="1">
    <location>
        <begin position="45"/>
        <end position="63"/>
    </location>
</feature>
<keyword evidence="3" id="KW-1185">Reference proteome</keyword>
<dbReference type="GeneID" id="92715737"/>
<protein>
    <submittedName>
        <fullName evidence="2">Uncharacterized protein</fullName>
    </submittedName>
</protein>
<organism evidence="2 3">
    <name type="scientific">Dialister hominis</name>
    <dbReference type="NCBI Taxonomy" id="2582419"/>
    <lineage>
        <taxon>Bacteria</taxon>
        <taxon>Bacillati</taxon>
        <taxon>Bacillota</taxon>
        <taxon>Negativicutes</taxon>
        <taxon>Veillonellales</taxon>
        <taxon>Veillonellaceae</taxon>
        <taxon>Dialister</taxon>
    </lineage>
</organism>
<feature type="region of interest" description="Disordered" evidence="1">
    <location>
        <begin position="45"/>
        <end position="73"/>
    </location>
</feature>